<evidence type="ECO:0000256" key="5">
    <source>
        <dbReference type="PROSITE-ProRule" id="PRU10141"/>
    </source>
</evidence>
<keyword evidence="2 5" id="KW-0547">Nucleotide-binding</keyword>
<evidence type="ECO:0000256" key="3">
    <source>
        <dbReference type="ARBA" id="ARBA00022777"/>
    </source>
</evidence>
<feature type="region of interest" description="Disordered" evidence="6">
    <location>
        <begin position="868"/>
        <end position="901"/>
    </location>
</feature>
<dbReference type="KEGG" id="cre:CHLRE_10g419450v5"/>
<feature type="compositionally biased region" description="Pro residues" evidence="6">
    <location>
        <begin position="1253"/>
        <end position="1264"/>
    </location>
</feature>
<dbReference type="InterPro" id="IPR000270">
    <property type="entry name" value="PB1_dom"/>
</dbReference>
<dbReference type="InterPro" id="IPR008271">
    <property type="entry name" value="Ser/Thr_kinase_AS"/>
</dbReference>
<evidence type="ECO:0000256" key="1">
    <source>
        <dbReference type="ARBA" id="ARBA00022679"/>
    </source>
</evidence>
<organism evidence="8 9">
    <name type="scientific">Chlamydomonas reinhardtii</name>
    <name type="common">Chlamydomonas smithii</name>
    <dbReference type="NCBI Taxonomy" id="3055"/>
    <lineage>
        <taxon>Eukaryota</taxon>
        <taxon>Viridiplantae</taxon>
        <taxon>Chlorophyta</taxon>
        <taxon>core chlorophytes</taxon>
        <taxon>Chlorophyceae</taxon>
        <taxon>CS clade</taxon>
        <taxon>Chlamydomonadales</taxon>
        <taxon>Chlamydomonadaceae</taxon>
        <taxon>Chlamydomonas</taxon>
    </lineage>
</organism>
<feature type="compositionally biased region" description="Low complexity" evidence="6">
    <location>
        <begin position="1131"/>
        <end position="1150"/>
    </location>
</feature>
<evidence type="ECO:0000259" key="7">
    <source>
        <dbReference type="PROSITE" id="PS50011"/>
    </source>
</evidence>
<feature type="region of interest" description="Disordered" evidence="6">
    <location>
        <begin position="1131"/>
        <end position="1173"/>
    </location>
</feature>
<dbReference type="InterPro" id="IPR017441">
    <property type="entry name" value="Protein_kinase_ATP_BS"/>
</dbReference>
<dbReference type="PaxDb" id="3055-EDP06569"/>
<dbReference type="PROSITE" id="PS00107">
    <property type="entry name" value="PROTEIN_KINASE_ATP"/>
    <property type="match status" value="1"/>
</dbReference>
<feature type="compositionally biased region" description="Pro residues" evidence="6">
    <location>
        <begin position="1314"/>
        <end position="1341"/>
    </location>
</feature>
<dbReference type="GO" id="GO:0005524">
    <property type="term" value="F:ATP binding"/>
    <property type="evidence" value="ECO:0007669"/>
    <property type="project" value="UniProtKB-UniRule"/>
</dbReference>
<protein>
    <recommendedName>
        <fullName evidence="7">Protein kinase domain-containing protein</fullName>
    </recommendedName>
</protein>
<dbReference type="SMART" id="SM00666">
    <property type="entry name" value="PB1"/>
    <property type="match status" value="1"/>
</dbReference>
<dbReference type="PROSITE" id="PS00108">
    <property type="entry name" value="PROTEIN_KINASE_ST"/>
    <property type="match status" value="1"/>
</dbReference>
<feature type="region of interest" description="Disordered" evidence="6">
    <location>
        <begin position="1241"/>
        <end position="1368"/>
    </location>
</feature>
<feature type="compositionally biased region" description="Basic and acidic residues" evidence="6">
    <location>
        <begin position="404"/>
        <end position="416"/>
    </location>
</feature>
<feature type="compositionally biased region" description="Gly residues" evidence="6">
    <location>
        <begin position="730"/>
        <end position="743"/>
    </location>
</feature>
<proteinExistence type="predicted"/>
<feature type="compositionally biased region" description="Low complexity" evidence="6">
    <location>
        <begin position="1342"/>
        <end position="1352"/>
    </location>
</feature>
<keyword evidence="9" id="KW-1185">Reference proteome</keyword>
<sequence>MVLSSQAGAQPLPAEEAKKDDRIRVRLHYGGKFAQDAPNLWRYVGGEVFNESFPLEAKYADVCLRLNDKFGDTVSFKYLCPGDDLDPDNLVQVQGDDDLTEMKDEYAHAVGDTRSRTVRLKIYVFRAVIFEREVQDQDAELEDEELMEEPGGDVSMDASCGVEECGPNWSDWGEPDEPEPAMESSIPSAQPSMDAGVLHSASVAVASAAATAALQNISMSMVSGASGRTSARGMAAPLSASMTAGGSAGGHFAGFSSRRSSAGWQAQALAHQRTFSGTEGSGGAGGGGLSRSGRSGSMSAAVAAAVAGEGGDMGGAYTGYPYDPLNVFPEGGYHGEQDVVYEEDEEGGATSEAVGDGLGYAYDEQTDGAGYEQAGYEDRGGDVGSSYWDPPLVFPDEVMGPGDGVERRGSSPERQLRASAPDWHLPADWVGQVRAQPAADDANRQPEGQLAKADAEQQQHLKGLQNRGVMNSGIGFYCDEELEDPYGEQYDNESAAAAAAGMGLYGMHLTDDGKMGRGYGAASDGALQMAPRAADVAADGDGELRDHNAGAGVLAALRGAEARNRHSSNGGAGVGDGGALSRAVLGRLAAVADMLPRHISAFGESSRDNSQGGAGAGAVNGSGPFLPSRITIFGDDESVYGFGSGPNSGAIGTGKQQQGNGNNTGGLHRLAVLGGVGGAARWPDTAAGAGGGEAGDIGGFPVNGSLVGDSGRCITQEFGAQQQSSLLDLGDGGEGGSQGGPHGGGDRGRMSPLDPLLLRTGGLGLGGLGLLDDHHLGGSGGGAMSHPLKGVVKKRKSEVTIMAKIGEGAFGEVSQAMVFPYGIVAVKWLKRERFAKYSESFQREAETLAKLNHPNIIRMYGLVMDTPATESGGSGGSGGGNGGGSGGAGGSGGNAPVPASSGAGTPTGLIGGIITEFVRNGSLGQYLRSLNGRRLSLRQRAMIALQAALGMAYLHEQAPAVVHFDLKPDNLLVDGEGDSMVIKVADFGLSKHKLSSHVSCRDLRGTLPYMAYELVSNAGNISEKVDVYSMGVVMWEMYTGEVPFAHLSAQEILMGLLHGSLHLAIPPSCEPEWRSLVETCMDPNPTNRPSFQELAMQLQEILRLERQASNASSVSAAAVAAAAAALADSTTGTSTQQQQQQAQAQQQQQGRGAGGDSAGTGPSTTSGRAMAPPAAVLPTPQAAVAAAAAGGAAPVPPLPVQHALQQWRLPIAPIVPPAAPVGPSLPSPGAAAAVADQGLAPAPQGLLGRQPLQLPPHPPPPHAPSPLLAQLAGGSQQPHPQQQPYGLPSPQLFIPASPTDLQYGGHGTQLPSPGHQPPPAPQLLAPQPPRLAQPPPLPPQPQQLQFQQQQQPIGPSAGIGLAQPGGMLPPNPAYGFPLRPEPLFPPQPQHIGLNAFYGMGGGAGAGPPLVSWGERGRG</sequence>
<dbReference type="InterPro" id="IPR011009">
    <property type="entry name" value="Kinase-like_dom_sf"/>
</dbReference>
<dbReference type="SUPFAM" id="SSF54277">
    <property type="entry name" value="CAD &amp; PB1 domains"/>
    <property type="match status" value="1"/>
</dbReference>
<dbReference type="GO" id="GO:0007165">
    <property type="term" value="P:signal transduction"/>
    <property type="evidence" value="ECO:0000318"/>
    <property type="project" value="GO_Central"/>
</dbReference>
<dbReference type="ExpressionAtlas" id="A0A2K3D924">
    <property type="expression patterns" value="baseline"/>
</dbReference>
<dbReference type="RefSeq" id="XP_001702790.2">
    <property type="nucleotide sequence ID" value="XM_001702738.2"/>
</dbReference>
<dbReference type="SMART" id="SM00220">
    <property type="entry name" value="S_TKc"/>
    <property type="match status" value="1"/>
</dbReference>
<dbReference type="Pfam" id="PF00069">
    <property type="entry name" value="Pkinase"/>
    <property type="match status" value="1"/>
</dbReference>
<dbReference type="Proteomes" id="UP000006906">
    <property type="component" value="Chromosome 10"/>
</dbReference>
<feature type="compositionally biased region" description="Low complexity" evidence="6">
    <location>
        <begin position="1265"/>
        <end position="1284"/>
    </location>
</feature>
<dbReference type="GeneID" id="5728304"/>
<dbReference type="Gramene" id="PNW77032">
    <property type="protein sequence ID" value="PNW77032"/>
    <property type="gene ID" value="CHLRE_10g419450v5"/>
</dbReference>
<reference evidence="8 9" key="1">
    <citation type="journal article" date="2007" name="Science">
        <title>The Chlamydomonas genome reveals the evolution of key animal and plant functions.</title>
        <authorList>
            <person name="Merchant S.S."/>
            <person name="Prochnik S.E."/>
            <person name="Vallon O."/>
            <person name="Harris E.H."/>
            <person name="Karpowicz S.J."/>
            <person name="Witman G.B."/>
            <person name="Terry A."/>
            <person name="Salamov A."/>
            <person name="Fritz-Laylin L.K."/>
            <person name="Marechal-Drouard L."/>
            <person name="Marshall W.F."/>
            <person name="Qu L.H."/>
            <person name="Nelson D.R."/>
            <person name="Sanderfoot A.A."/>
            <person name="Spalding M.H."/>
            <person name="Kapitonov V.V."/>
            <person name="Ren Q."/>
            <person name="Ferris P."/>
            <person name="Lindquist E."/>
            <person name="Shapiro H."/>
            <person name="Lucas S.M."/>
            <person name="Grimwood J."/>
            <person name="Schmutz J."/>
            <person name="Cardol P."/>
            <person name="Cerutti H."/>
            <person name="Chanfreau G."/>
            <person name="Chen C.L."/>
            <person name="Cognat V."/>
            <person name="Croft M.T."/>
            <person name="Dent R."/>
            <person name="Dutcher S."/>
            <person name="Fernandez E."/>
            <person name="Fukuzawa H."/>
            <person name="Gonzalez-Ballester D."/>
            <person name="Gonzalez-Halphen D."/>
            <person name="Hallmann A."/>
            <person name="Hanikenne M."/>
            <person name="Hippler M."/>
            <person name="Inwood W."/>
            <person name="Jabbari K."/>
            <person name="Kalanon M."/>
            <person name="Kuras R."/>
            <person name="Lefebvre P.A."/>
            <person name="Lemaire S.D."/>
            <person name="Lobanov A.V."/>
            <person name="Lohr M."/>
            <person name="Manuell A."/>
            <person name="Meier I."/>
            <person name="Mets L."/>
            <person name="Mittag M."/>
            <person name="Mittelmeier T."/>
            <person name="Moroney J.V."/>
            <person name="Moseley J."/>
            <person name="Napoli C."/>
            <person name="Nedelcu A.M."/>
            <person name="Niyogi K."/>
            <person name="Novoselov S.V."/>
            <person name="Paulsen I.T."/>
            <person name="Pazour G."/>
            <person name="Purton S."/>
            <person name="Ral J.P."/>
            <person name="Riano-Pachon D.M."/>
            <person name="Riekhof W."/>
            <person name="Rymarquis L."/>
            <person name="Schroda M."/>
            <person name="Stern D."/>
            <person name="Umen J."/>
            <person name="Willows R."/>
            <person name="Wilson N."/>
            <person name="Zimmer S.L."/>
            <person name="Allmer J."/>
            <person name="Balk J."/>
            <person name="Bisova K."/>
            <person name="Chen C.J."/>
            <person name="Elias M."/>
            <person name="Gendler K."/>
            <person name="Hauser C."/>
            <person name="Lamb M.R."/>
            <person name="Ledford H."/>
            <person name="Long J.C."/>
            <person name="Minagawa J."/>
            <person name="Page M.D."/>
            <person name="Pan J."/>
            <person name="Pootakham W."/>
            <person name="Roje S."/>
            <person name="Rose A."/>
            <person name="Stahlberg E."/>
            <person name="Terauchi A.M."/>
            <person name="Yang P."/>
            <person name="Ball S."/>
            <person name="Bowler C."/>
            <person name="Dieckmann C.L."/>
            <person name="Gladyshev V.N."/>
            <person name="Green P."/>
            <person name="Jorgensen R."/>
            <person name="Mayfield S."/>
            <person name="Mueller-Roeber B."/>
            <person name="Rajamani S."/>
            <person name="Sayre R.T."/>
            <person name="Brokstein P."/>
            <person name="Dubchak I."/>
            <person name="Goodstein D."/>
            <person name="Hornick L."/>
            <person name="Huang Y.W."/>
            <person name="Jhaveri J."/>
            <person name="Luo Y."/>
            <person name="Martinez D."/>
            <person name="Ngau W.C."/>
            <person name="Otillar B."/>
            <person name="Poliakov A."/>
            <person name="Porter A."/>
            <person name="Szajkowski L."/>
            <person name="Werner G."/>
            <person name="Zhou K."/>
            <person name="Grigoriev I.V."/>
            <person name="Rokhsar D.S."/>
            <person name="Grossman A.R."/>
        </authorList>
    </citation>
    <scope>NUCLEOTIDE SEQUENCE [LARGE SCALE GENOMIC DNA]</scope>
    <source>
        <strain evidence="9">CC-503</strain>
    </source>
</reference>
<dbReference type="Gene3D" id="1.10.510.10">
    <property type="entry name" value="Transferase(Phosphotransferase) domain 1"/>
    <property type="match status" value="1"/>
</dbReference>
<dbReference type="EMBL" id="CM008971">
    <property type="protein sequence ID" value="PNW77032.1"/>
    <property type="molecule type" value="Genomic_DNA"/>
</dbReference>
<feature type="region of interest" description="Disordered" evidence="6">
    <location>
        <begin position="726"/>
        <end position="753"/>
    </location>
</feature>
<dbReference type="InParanoid" id="A0A2K3D924"/>
<dbReference type="FunCoup" id="A0A2K3D924">
    <property type="interactions" value="570"/>
</dbReference>
<dbReference type="Gene3D" id="3.30.200.20">
    <property type="entry name" value="Phosphorylase Kinase, domain 1"/>
    <property type="match status" value="1"/>
</dbReference>
<feature type="compositionally biased region" description="Low complexity" evidence="6">
    <location>
        <begin position="1159"/>
        <end position="1173"/>
    </location>
</feature>
<feature type="compositionally biased region" description="Low complexity" evidence="6">
    <location>
        <begin position="1241"/>
        <end position="1252"/>
    </location>
</feature>
<dbReference type="SUPFAM" id="SSF56112">
    <property type="entry name" value="Protein kinase-like (PK-like)"/>
    <property type="match status" value="1"/>
</dbReference>
<evidence type="ECO:0000313" key="9">
    <source>
        <dbReference type="Proteomes" id="UP000006906"/>
    </source>
</evidence>
<accession>A0A2K3D924</accession>
<evidence type="ECO:0000313" key="8">
    <source>
        <dbReference type="EMBL" id="PNW77032.1"/>
    </source>
</evidence>
<keyword evidence="4 5" id="KW-0067">ATP-binding</keyword>
<dbReference type="GO" id="GO:0005737">
    <property type="term" value="C:cytoplasm"/>
    <property type="evidence" value="ECO:0000318"/>
    <property type="project" value="GO_Central"/>
</dbReference>
<dbReference type="PANTHER" id="PTHR44329">
    <property type="entry name" value="SERINE/THREONINE-PROTEIN KINASE TNNI3K-RELATED"/>
    <property type="match status" value="1"/>
</dbReference>
<dbReference type="PROSITE" id="PS50011">
    <property type="entry name" value="PROTEIN_KINASE_DOM"/>
    <property type="match status" value="1"/>
</dbReference>
<feature type="domain" description="Protein kinase" evidence="7">
    <location>
        <begin position="799"/>
        <end position="1102"/>
    </location>
</feature>
<dbReference type="InterPro" id="IPR000719">
    <property type="entry name" value="Prot_kinase_dom"/>
</dbReference>
<keyword evidence="3" id="KW-0418">Kinase</keyword>
<feature type="region of interest" description="Disordered" evidence="6">
    <location>
        <begin position="396"/>
        <end position="418"/>
    </location>
</feature>
<keyword evidence="1" id="KW-0808">Transferase</keyword>
<dbReference type="OrthoDB" id="537002at2759"/>
<dbReference type="STRING" id="3055.A0A2K3D924"/>
<evidence type="ECO:0000256" key="6">
    <source>
        <dbReference type="SAM" id="MobiDB-lite"/>
    </source>
</evidence>
<gene>
    <name evidence="8" type="ORF">CHLRE_10g419450v5</name>
</gene>
<feature type="region of interest" description="Disordered" evidence="6">
    <location>
        <begin position="172"/>
        <end position="193"/>
    </location>
</feature>
<feature type="compositionally biased region" description="Gly residues" evidence="6">
    <location>
        <begin position="872"/>
        <end position="893"/>
    </location>
</feature>
<feature type="region of interest" description="Disordered" evidence="6">
    <location>
        <begin position="436"/>
        <end position="466"/>
    </location>
</feature>
<feature type="binding site" evidence="5">
    <location>
        <position position="827"/>
    </location>
    <ligand>
        <name>ATP</name>
        <dbReference type="ChEBI" id="CHEBI:30616"/>
    </ligand>
</feature>
<evidence type="ECO:0000256" key="4">
    <source>
        <dbReference type="ARBA" id="ARBA00022840"/>
    </source>
</evidence>
<dbReference type="GO" id="GO:0004672">
    <property type="term" value="F:protein kinase activity"/>
    <property type="evidence" value="ECO:0000318"/>
    <property type="project" value="GO_Central"/>
</dbReference>
<dbReference type="InterPro" id="IPR051681">
    <property type="entry name" value="Ser/Thr_Kinases-Pseudokinases"/>
</dbReference>
<name>A0A2K3D924_CHLRE</name>
<evidence type="ECO:0000256" key="2">
    <source>
        <dbReference type="ARBA" id="ARBA00022741"/>
    </source>
</evidence>